<keyword evidence="3" id="KW-1185">Reference proteome</keyword>
<dbReference type="RefSeq" id="WP_214057739.1">
    <property type="nucleotide sequence ID" value="NZ_CP075371.1"/>
</dbReference>
<evidence type="ECO:0000313" key="3">
    <source>
        <dbReference type="Proteomes" id="UP000679307"/>
    </source>
</evidence>
<feature type="compositionally biased region" description="Basic residues" evidence="1">
    <location>
        <begin position="28"/>
        <end position="49"/>
    </location>
</feature>
<organism evidence="2 3">
    <name type="scientific">Nocardioides aquaticus</name>
    <dbReference type="NCBI Taxonomy" id="160826"/>
    <lineage>
        <taxon>Bacteria</taxon>
        <taxon>Bacillati</taxon>
        <taxon>Actinomycetota</taxon>
        <taxon>Actinomycetes</taxon>
        <taxon>Propionibacteriales</taxon>
        <taxon>Nocardioidaceae</taxon>
        <taxon>Nocardioides</taxon>
    </lineage>
</organism>
<dbReference type="Proteomes" id="UP000679307">
    <property type="component" value="Chromosome"/>
</dbReference>
<protein>
    <submittedName>
        <fullName evidence="2">Uncharacterized protein</fullName>
    </submittedName>
</protein>
<sequence>MARSGIFTALTPAVAARGDNTDTGSRDGRRRRRRRRRNRRSRSRNTRTN</sequence>
<accession>A0ABX8EHG2</accession>
<dbReference type="EMBL" id="CP075371">
    <property type="protein sequence ID" value="QVT78108.1"/>
    <property type="molecule type" value="Genomic_DNA"/>
</dbReference>
<reference evidence="2 3" key="1">
    <citation type="submission" date="2021-05" db="EMBL/GenBank/DDBJ databases">
        <title>Complete genome of Nocardioides aquaticus KCTC 9944T isolated from meromictic and hypersaline Ekho Lake, Antarctica.</title>
        <authorList>
            <person name="Hwang K."/>
            <person name="Kim K.M."/>
            <person name="Choe H."/>
        </authorList>
    </citation>
    <scope>NUCLEOTIDE SEQUENCE [LARGE SCALE GENOMIC DNA]</scope>
    <source>
        <strain evidence="2 3">KCTC 9944</strain>
    </source>
</reference>
<evidence type="ECO:0000313" key="2">
    <source>
        <dbReference type="EMBL" id="QVT78108.1"/>
    </source>
</evidence>
<proteinExistence type="predicted"/>
<name>A0ABX8EHG2_9ACTN</name>
<gene>
    <name evidence="2" type="ORF">ENKNEFLB_00481</name>
</gene>
<feature type="region of interest" description="Disordered" evidence="1">
    <location>
        <begin position="1"/>
        <end position="49"/>
    </location>
</feature>
<evidence type="ECO:0000256" key="1">
    <source>
        <dbReference type="SAM" id="MobiDB-lite"/>
    </source>
</evidence>